<comment type="subcellular location">
    <subcellularLocation>
        <location evidence="1">Nucleus</location>
    </subcellularLocation>
</comment>
<dbReference type="Pfam" id="PF21257">
    <property type="entry name" value="PHD_ash2p_like"/>
    <property type="match status" value="1"/>
</dbReference>
<dbReference type="SUPFAM" id="SSF57903">
    <property type="entry name" value="FYVE/PHD zinc finger"/>
    <property type="match status" value="1"/>
</dbReference>
<dbReference type="AlphaFoldDB" id="A0AAN8XS54"/>
<evidence type="ECO:0000256" key="5">
    <source>
        <dbReference type="ARBA" id="ARBA00023242"/>
    </source>
</evidence>
<dbReference type="SUPFAM" id="SSF49899">
    <property type="entry name" value="Concanavalin A-like lectins/glucanases"/>
    <property type="match status" value="1"/>
</dbReference>
<dbReference type="InterPro" id="IPR001965">
    <property type="entry name" value="Znf_PHD"/>
</dbReference>
<dbReference type="CDD" id="cd12872">
    <property type="entry name" value="SPRY_Ash2"/>
    <property type="match status" value="1"/>
</dbReference>
<dbReference type="GO" id="GO:0048188">
    <property type="term" value="C:Set1C/COMPASS complex"/>
    <property type="evidence" value="ECO:0007669"/>
    <property type="project" value="InterPro"/>
</dbReference>
<evidence type="ECO:0000256" key="4">
    <source>
        <dbReference type="ARBA" id="ARBA00022833"/>
    </source>
</evidence>
<dbReference type="InterPro" id="IPR011011">
    <property type="entry name" value="Znf_FYVE_PHD"/>
</dbReference>
<reference evidence="8 9" key="1">
    <citation type="submission" date="2023-10" db="EMBL/GenBank/DDBJ databases">
        <title>Genomes of two closely related lineages of the louse Polyplax serrata with different host specificities.</title>
        <authorList>
            <person name="Martinu J."/>
            <person name="Tarabai H."/>
            <person name="Stefka J."/>
            <person name="Hypsa V."/>
        </authorList>
    </citation>
    <scope>NUCLEOTIDE SEQUENCE [LARGE SCALE GENOMIC DNA]</scope>
    <source>
        <strain evidence="8">HR10_N</strain>
    </source>
</reference>
<gene>
    <name evidence="8" type="primary">ASH2</name>
    <name evidence="8" type="ORF">RUM43_001452</name>
</gene>
<evidence type="ECO:0000313" key="9">
    <source>
        <dbReference type="Proteomes" id="UP001372834"/>
    </source>
</evidence>
<dbReference type="InterPro" id="IPR001870">
    <property type="entry name" value="B30.2/SPRY"/>
</dbReference>
<dbReference type="InterPro" id="IPR053835">
    <property type="entry name" value="ASH2L-like_WH"/>
</dbReference>
<evidence type="ECO:0000256" key="2">
    <source>
        <dbReference type="ARBA" id="ARBA00022723"/>
    </source>
</evidence>
<organism evidence="8 9">
    <name type="scientific">Polyplax serrata</name>
    <name type="common">Common mouse louse</name>
    <dbReference type="NCBI Taxonomy" id="468196"/>
    <lineage>
        <taxon>Eukaryota</taxon>
        <taxon>Metazoa</taxon>
        <taxon>Ecdysozoa</taxon>
        <taxon>Arthropoda</taxon>
        <taxon>Hexapoda</taxon>
        <taxon>Insecta</taxon>
        <taxon>Pterygota</taxon>
        <taxon>Neoptera</taxon>
        <taxon>Paraneoptera</taxon>
        <taxon>Psocodea</taxon>
        <taxon>Troctomorpha</taxon>
        <taxon>Phthiraptera</taxon>
        <taxon>Anoplura</taxon>
        <taxon>Polyplacidae</taxon>
        <taxon>Polyplax</taxon>
    </lineage>
</organism>
<dbReference type="InterPro" id="IPR013320">
    <property type="entry name" value="ConA-like_dom_sf"/>
</dbReference>
<dbReference type="FunFam" id="3.90.980.20:FF:000005">
    <property type="entry name" value="Set1/Ash2 histone methyltransferase complex subunit ASH2"/>
    <property type="match status" value="1"/>
</dbReference>
<dbReference type="GO" id="GO:0008270">
    <property type="term" value="F:zinc ion binding"/>
    <property type="evidence" value="ECO:0007669"/>
    <property type="project" value="UniProtKB-KW"/>
</dbReference>
<protein>
    <submittedName>
        <fullName evidence="8">Transcription factor, contains a PHD finger motif</fullName>
    </submittedName>
</protein>
<feature type="domain" description="B30.2/SPRY" evidence="7">
    <location>
        <begin position="249"/>
        <end position="472"/>
    </location>
</feature>
<keyword evidence="3" id="KW-0863">Zinc-finger</keyword>
<dbReference type="Pfam" id="PF21198">
    <property type="entry name" value="ASH2L-like_WH"/>
    <property type="match status" value="1"/>
</dbReference>
<proteinExistence type="predicted"/>
<evidence type="ECO:0000256" key="6">
    <source>
        <dbReference type="SAM" id="MobiDB-lite"/>
    </source>
</evidence>
<dbReference type="InterPro" id="IPR043136">
    <property type="entry name" value="B30.2/SPRY_sf"/>
</dbReference>
<feature type="compositionally biased region" description="Polar residues" evidence="6">
    <location>
        <begin position="171"/>
        <end position="180"/>
    </location>
</feature>
<dbReference type="CDD" id="cd15583">
    <property type="entry name" value="PHD_ash2p_like"/>
    <property type="match status" value="1"/>
</dbReference>
<dbReference type="PANTHER" id="PTHR10598:SF0">
    <property type="entry name" value="SET1_ASH2 HISTONE METHYLTRANSFERASE COMPLEX SUBUNIT ASH2"/>
    <property type="match status" value="1"/>
</dbReference>
<keyword evidence="4" id="KW-0862">Zinc</keyword>
<comment type="caution">
    <text evidence="8">The sequence shown here is derived from an EMBL/GenBank/DDBJ whole genome shotgun (WGS) entry which is preliminary data.</text>
</comment>
<dbReference type="Gene3D" id="2.60.120.920">
    <property type="match status" value="1"/>
</dbReference>
<dbReference type="PROSITE" id="PS01359">
    <property type="entry name" value="ZF_PHD_1"/>
    <property type="match status" value="1"/>
</dbReference>
<name>A0AAN8XS54_POLSC</name>
<dbReference type="InterPro" id="IPR003877">
    <property type="entry name" value="SPRY_dom"/>
</dbReference>
<evidence type="ECO:0000256" key="3">
    <source>
        <dbReference type="ARBA" id="ARBA00022771"/>
    </source>
</evidence>
<evidence type="ECO:0000313" key="8">
    <source>
        <dbReference type="EMBL" id="KAK6645176.1"/>
    </source>
</evidence>
<sequence length="512" mass="58196">MSLEREGNCYCGKERNLNICELLCSTCFRWYHESCISYQLGKLVPFMVNYHFVCKNCSPTGLESFKKNQATFPQICITALGNLIQTSIKEGKPRTMFHKDKEIIPFIDTYWEGMTTMPRRVTQSWHATILRALTKETGTLFKHEDTPDGNCFGLLNLELTQIRPAYETMGKSGNNKQNDVFPTKGRSKRKLPADSSGSVKKGRGGGGDSVPKLPAHGYPLEHPHNKDGYRYILAEPDPHAPFRQEFDESPDWAGKPIPPWLYRAVISNTVLLALHDRAPQIKVSEDRLTCTGDKGYCMLRATHSVMRGTWYWEATITDIPEGGAVRLGWAQEYANLQAPVGYDKFGYSWRSLKGTKFHESHGKHYSDGFSIGDVLGFLITLPEKPNVRYLPETYKKDRPLVKFKSHLYYEEKDQIVEALKALKPLPGSKIYFYKNGVCQGLAFEDVYQGAYFPAVSLYKSTTVTINFGPHFKYPPEVPFRGMNEKSEEGIVEQTLADMLFFTENHGKLKLDL</sequence>
<dbReference type="InterPro" id="IPR019786">
    <property type="entry name" value="Zinc_finger_PHD-type_CS"/>
</dbReference>
<keyword evidence="2" id="KW-0479">Metal-binding</keyword>
<dbReference type="EMBL" id="JAWJWE010000001">
    <property type="protein sequence ID" value="KAK6645176.1"/>
    <property type="molecule type" value="Genomic_DNA"/>
</dbReference>
<evidence type="ECO:0000259" key="7">
    <source>
        <dbReference type="PROSITE" id="PS50188"/>
    </source>
</evidence>
<evidence type="ECO:0000256" key="1">
    <source>
        <dbReference type="ARBA" id="ARBA00004123"/>
    </source>
</evidence>
<accession>A0AAN8XS54</accession>
<dbReference type="PANTHER" id="PTHR10598">
    <property type="entry name" value="SET1/ASH2 HISTONE METHYLTRANSFERASE COMPLEX SUBUNIT ASH2"/>
    <property type="match status" value="1"/>
</dbReference>
<dbReference type="SMART" id="SM00449">
    <property type="entry name" value="SPRY"/>
    <property type="match status" value="1"/>
</dbReference>
<dbReference type="PROSITE" id="PS50188">
    <property type="entry name" value="B302_SPRY"/>
    <property type="match status" value="1"/>
</dbReference>
<dbReference type="InterPro" id="IPR049455">
    <property type="entry name" value="ASH2-like_PHD"/>
</dbReference>
<dbReference type="InterPro" id="IPR037353">
    <property type="entry name" value="ASH2"/>
</dbReference>
<dbReference type="Proteomes" id="UP001372834">
    <property type="component" value="Unassembled WGS sequence"/>
</dbReference>
<feature type="region of interest" description="Disordered" evidence="6">
    <location>
        <begin position="167"/>
        <end position="220"/>
    </location>
</feature>
<dbReference type="Gene3D" id="3.90.980.20">
    <property type="match status" value="1"/>
</dbReference>
<dbReference type="Pfam" id="PF00622">
    <property type="entry name" value="SPRY"/>
    <property type="match status" value="2"/>
</dbReference>
<dbReference type="GO" id="GO:0000976">
    <property type="term" value="F:transcription cis-regulatory region binding"/>
    <property type="evidence" value="ECO:0007669"/>
    <property type="project" value="TreeGrafter"/>
</dbReference>
<keyword evidence="5" id="KW-0539">Nucleus</keyword>
<dbReference type="SMART" id="SM00249">
    <property type="entry name" value="PHD"/>
    <property type="match status" value="1"/>
</dbReference>